<comment type="similarity">
    <text evidence="1 6">Belongs to the class I-like SAM-binding methyltransferase superfamily. RsmB/NOP family.</text>
</comment>
<feature type="binding site" evidence="6">
    <location>
        <position position="423"/>
    </location>
    <ligand>
        <name>S-adenosyl-L-methionine</name>
        <dbReference type="ChEBI" id="CHEBI:59789"/>
    </ligand>
</feature>
<keyword evidence="3 6" id="KW-0808">Transferase</keyword>
<organism evidence="9">
    <name type="scientific">Dunaliella tertiolecta</name>
    <name type="common">Green alga</name>
    <dbReference type="NCBI Taxonomy" id="3047"/>
    <lineage>
        <taxon>Eukaryota</taxon>
        <taxon>Viridiplantae</taxon>
        <taxon>Chlorophyta</taxon>
        <taxon>core chlorophytes</taxon>
        <taxon>Chlorophyceae</taxon>
        <taxon>CS clade</taxon>
        <taxon>Chlamydomonadales</taxon>
        <taxon>Dunaliellaceae</taxon>
        <taxon>Dunaliella</taxon>
    </lineage>
</organism>
<name>A0A7S3VRU6_DUNTE</name>
<feature type="region of interest" description="Disordered" evidence="7">
    <location>
        <begin position="300"/>
        <end position="409"/>
    </location>
</feature>
<evidence type="ECO:0000313" key="9">
    <source>
        <dbReference type="EMBL" id="CAE0500534.1"/>
    </source>
</evidence>
<dbReference type="PROSITE" id="PS01153">
    <property type="entry name" value="NOL1_NOP2_SUN"/>
    <property type="match status" value="1"/>
</dbReference>
<keyword evidence="2 6" id="KW-0489">Methyltransferase</keyword>
<dbReference type="GO" id="GO:0003723">
    <property type="term" value="F:RNA binding"/>
    <property type="evidence" value="ECO:0007669"/>
    <property type="project" value="UniProtKB-UniRule"/>
</dbReference>
<dbReference type="PANTHER" id="PTHR22807:SF34">
    <property type="entry name" value="TRNA (CYTOSINE(72)-C(5))-METHYLTRANSFERASE NSUN6"/>
    <property type="match status" value="1"/>
</dbReference>
<sequence>MSTALDFEPRVSWDVSVQSYLEATFGAKFKDMQKALIRPPLSTCLRVNSLRVPTQEVVKQVNARVNSQQSSSQHLAAVHALVPDAVMLPGQPSVGCVDYAATGGKEVRITRKTGEAVLRGAPIYAPGVLACSANIKAGDLVAVSIAIEPPGSEWCGITRGALLTEALHKLTPYTLYIGVGRAQMSRADMFRQPSGTAVLMEQSIFPMPVPVQGLEGVMVQNLPSIVAAMAVQPRPGSRVLDMCAAPGGKATMLAQLMKDQGVVVALDRSQAKASQVMSLANELGLTIIQAFKMDATRAVLPEETSSRGKQQQQQQQQDGLTPEEREQQQQRLAASAAAGAEKIRKRAARKHAARVLRGFEQPAPPPIHDQQQQQQQPQLQGQDTGFAQHAATAVHPQHTEAPPALQTSPAGFLPESFDAVLLDAPCSALGLRPRLVQSATPLYLVQCGLYARKLLDAAVHFVRPGGRLVFSTCTISPFENEANVRYILDKFSHCIRLVPAEPRVGGAGLVGEHPSGGIQACLENTSAAARDQGNASDQRQEGVQCQNSFAAPCAAAAGDGEKMQYSEVWLSEAEARLVQRFDPSGPQDTIGFFIAAFEKTQSVCSTQH</sequence>
<feature type="binding site" evidence="6">
    <location>
        <position position="267"/>
    </location>
    <ligand>
        <name>S-adenosyl-L-methionine</name>
        <dbReference type="ChEBI" id="CHEBI:59789"/>
    </ligand>
</feature>
<evidence type="ECO:0000256" key="1">
    <source>
        <dbReference type="ARBA" id="ARBA00007494"/>
    </source>
</evidence>
<dbReference type="PROSITE" id="PS51686">
    <property type="entry name" value="SAM_MT_RSMB_NOP"/>
    <property type="match status" value="1"/>
</dbReference>
<accession>A0A7S3VRU6</accession>
<evidence type="ECO:0000256" key="2">
    <source>
        <dbReference type="ARBA" id="ARBA00022603"/>
    </source>
</evidence>
<protein>
    <recommendedName>
        <fullName evidence="8">SAM-dependent MTase RsmB/NOP-type domain-containing protein</fullName>
    </recommendedName>
</protein>
<keyword evidence="4 6" id="KW-0949">S-adenosyl-L-methionine</keyword>
<feature type="binding site" evidence="6">
    <location>
        <position position="294"/>
    </location>
    <ligand>
        <name>S-adenosyl-L-methionine</name>
        <dbReference type="ChEBI" id="CHEBI:59789"/>
    </ligand>
</feature>
<dbReference type="Gene3D" id="2.30.130.10">
    <property type="entry name" value="PUA domain"/>
    <property type="match status" value="1"/>
</dbReference>
<dbReference type="InterPro" id="IPR018314">
    <property type="entry name" value="RsmB/NOL1/NOP2-like_CS"/>
</dbReference>
<dbReference type="InterPro" id="IPR036974">
    <property type="entry name" value="PUA_sf"/>
</dbReference>
<dbReference type="InterPro" id="IPR015947">
    <property type="entry name" value="PUA-like_sf"/>
</dbReference>
<evidence type="ECO:0000256" key="3">
    <source>
        <dbReference type="ARBA" id="ARBA00022679"/>
    </source>
</evidence>
<evidence type="ECO:0000256" key="7">
    <source>
        <dbReference type="SAM" id="MobiDB-lite"/>
    </source>
</evidence>
<evidence type="ECO:0000256" key="5">
    <source>
        <dbReference type="ARBA" id="ARBA00022884"/>
    </source>
</evidence>
<dbReference type="InterPro" id="IPR001678">
    <property type="entry name" value="MeTrfase_RsmB-F_NOP2_dom"/>
</dbReference>
<reference evidence="9" key="1">
    <citation type="submission" date="2021-01" db="EMBL/GenBank/DDBJ databases">
        <authorList>
            <person name="Corre E."/>
            <person name="Pelletier E."/>
            <person name="Niang G."/>
            <person name="Scheremetjew M."/>
            <person name="Finn R."/>
            <person name="Kale V."/>
            <person name="Holt S."/>
            <person name="Cochrane G."/>
            <person name="Meng A."/>
            <person name="Brown T."/>
            <person name="Cohen L."/>
        </authorList>
    </citation>
    <scope>NUCLEOTIDE SEQUENCE</scope>
    <source>
        <strain evidence="9">CCMP1320</strain>
    </source>
</reference>
<feature type="binding site" evidence="6">
    <location>
        <begin position="243"/>
        <end position="249"/>
    </location>
    <ligand>
        <name>S-adenosyl-L-methionine</name>
        <dbReference type="ChEBI" id="CHEBI:59789"/>
    </ligand>
</feature>
<feature type="compositionally biased region" description="Basic residues" evidence="7">
    <location>
        <begin position="343"/>
        <end position="354"/>
    </location>
</feature>
<feature type="domain" description="SAM-dependent MTase RsmB/NOP-type" evidence="8">
    <location>
        <begin position="151"/>
        <end position="600"/>
    </location>
</feature>
<proteinExistence type="inferred from homology"/>
<evidence type="ECO:0000259" key="8">
    <source>
        <dbReference type="PROSITE" id="PS51686"/>
    </source>
</evidence>
<keyword evidence="5 6" id="KW-0694">RNA-binding</keyword>
<evidence type="ECO:0000256" key="6">
    <source>
        <dbReference type="PROSITE-ProRule" id="PRU01023"/>
    </source>
</evidence>
<dbReference type="GO" id="GO:0001510">
    <property type="term" value="P:RNA methylation"/>
    <property type="evidence" value="ECO:0007669"/>
    <property type="project" value="InterPro"/>
</dbReference>
<dbReference type="Pfam" id="PF01189">
    <property type="entry name" value="Methyltr_RsmB-F"/>
    <property type="match status" value="2"/>
</dbReference>
<dbReference type="CDD" id="cd21150">
    <property type="entry name" value="PUA_NSun6-like"/>
    <property type="match status" value="1"/>
</dbReference>
<dbReference type="PRINTS" id="PR02008">
    <property type="entry name" value="RCMTFAMILY"/>
</dbReference>
<dbReference type="InterPro" id="IPR049560">
    <property type="entry name" value="MeTrfase_RsmB-F_NOP2_cat"/>
</dbReference>
<dbReference type="Gene3D" id="3.40.50.150">
    <property type="entry name" value="Vaccinia Virus protein VP39"/>
    <property type="match status" value="1"/>
</dbReference>
<gene>
    <name evidence="9" type="ORF">DTER00134_LOCUS15607</name>
</gene>
<dbReference type="AlphaFoldDB" id="A0A7S3VRU6"/>
<dbReference type="PANTHER" id="PTHR22807">
    <property type="entry name" value="NOP2 YEAST -RELATED NOL1/NOP2/FMU SUN DOMAIN-CONTAINING"/>
    <property type="match status" value="1"/>
</dbReference>
<feature type="compositionally biased region" description="Low complexity" evidence="7">
    <location>
        <begin position="329"/>
        <end position="340"/>
    </location>
</feature>
<dbReference type="PROSITE" id="PS50890">
    <property type="entry name" value="PUA"/>
    <property type="match status" value="1"/>
</dbReference>
<evidence type="ECO:0000256" key="4">
    <source>
        <dbReference type="ARBA" id="ARBA00022691"/>
    </source>
</evidence>
<feature type="compositionally biased region" description="Low complexity" evidence="7">
    <location>
        <begin position="368"/>
        <end position="382"/>
    </location>
</feature>
<dbReference type="InterPro" id="IPR023267">
    <property type="entry name" value="RCMT"/>
</dbReference>
<dbReference type="EMBL" id="HBIP01025904">
    <property type="protein sequence ID" value="CAE0500534.1"/>
    <property type="molecule type" value="Transcribed_RNA"/>
</dbReference>
<dbReference type="GO" id="GO:0008173">
    <property type="term" value="F:RNA methyltransferase activity"/>
    <property type="evidence" value="ECO:0007669"/>
    <property type="project" value="InterPro"/>
</dbReference>
<feature type="active site" description="Nucleophile" evidence="6">
    <location>
        <position position="473"/>
    </location>
</feature>
<dbReference type="InterPro" id="IPR029063">
    <property type="entry name" value="SAM-dependent_MTases_sf"/>
</dbReference>
<dbReference type="SUPFAM" id="SSF88697">
    <property type="entry name" value="PUA domain-like"/>
    <property type="match status" value="1"/>
</dbReference>
<dbReference type="SUPFAM" id="SSF53335">
    <property type="entry name" value="S-adenosyl-L-methionine-dependent methyltransferases"/>
    <property type="match status" value="1"/>
</dbReference>